<evidence type="ECO:0000256" key="1">
    <source>
        <dbReference type="SAM" id="MobiDB-lite"/>
    </source>
</evidence>
<protein>
    <submittedName>
        <fullName evidence="2">Uncharacterized protein</fullName>
    </submittedName>
</protein>
<reference evidence="2 3" key="1">
    <citation type="journal article" date="2017" name="Curr. Biol.">
        <title>The Evolution of Venom by Co-option of Single-Copy Genes.</title>
        <authorList>
            <person name="Martinson E.O."/>
            <person name="Mrinalini"/>
            <person name="Kelkar Y.D."/>
            <person name="Chang C.H."/>
            <person name="Werren J.H."/>
        </authorList>
    </citation>
    <scope>NUCLEOTIDE SEQUENCE [LARGE SCALE GENOMIC DNA]</scope>
    <source>
        <strain evidence="2 3">Alberta</strain>
        <tissue evidence="2">Whole body</tissue>
    </source>
</reference>
<accession>A0A232FGQ5</accession>
<feature type="compositionally biased region" description="Basic and acidic residues" evidence="1">
    <location>
        <begin position="41"/>
        <end position="61"/>
    </location>
</feature>
<evidence type="ECO:0000313" key="3">
    <source>
        <dbReference type="Proteomes" id="UP000215335"/>
    </source>
</evidence>
<dbReference type="Proteomes" id="UP000215335">
    <property type="component" value="Unassembled WGS sequence"/>
</dbReference>
<dbReference type="EMBL" id="NNAY01000266">
    <property type="protein sequence ID" value="OXU29619.1"/>
    <property type="molecule type" value="Genomic_DNA"/>
</dbReference>
<feature type="region of interest" description="Disordered" evidence="1">
    <location>
        <begin position="1"/>
        <end position="61"/>
    </location>
</feature>
<evidence type="ECO:0000313" key="2">
    <source>
        <dbReference type="EMBL" id="OXU29619.1"/>
    </source>
</evidence>
<name>A0A232FGQ5_9HYME</name>
<proteinExistence type="predicted"/>
<organism evidence="2 3">
    <name type="scientific">Trichomalopsis sarcophagae</name>
    <dbReference type="NCBI Taxonomy" id="543379"/>
    <lineage>
        <taxon>Eukaryota</taxon>
        <taxon>Metazoa</taxon>
        <taxon>Ecdysozoa</taxon>
        <taxon>Arthropoda</taxon>
        <taxon>Hexapoda</taxon>
        <taxon>Insecta</taxon>
        <taxon>Pterygota</taxon>
        <taxon>Neoptera</taxon>
        <taxon>Endopterygota</taxon>
        <taxon>Hymenoptera</taxon>
        <taxon>Apocrita</taxon>
        <taxon>Proctotrupomorpha</taxon>
        <taxon>Chalcidoidea</taxon>
        <taxon>Pteromalidae</taxon>
        <taxon>Pteromalinae</taxon>
        <taxon>Trichomalopsis</taxon>
    </lineage>
</organism>
<dbReference type="AlphaFoldDB" id="A0A232FGQ5"/>
<keyword evidence="3" id="KW-1185">Reference proteome</keyword>
<sequence length="243" mass="26849">MKGDGRARKNREKSTILLKVPELSLGGESLGPKTSSQESLPCREERGIASQKERQRHERTAMQRETFTPRVPHDALEPLAKARSNEIKCSEGILVKAGQNRTYAEVLRKIRKEVNPDTTETMVLGVKQARSGDVLLKLGRRSDRTEFIAEVRKAVLSLGQVKKEEGKATLKIRDMDSEATEEEVRAAIGVAFRKSVNSRRVALLKHNTRGVRVAIVILGEREAGELLGIGHIRVGLVAGSESV</sequence>
<comment type="caution">
    <text evidence="2">The sequence shown here is derived from an EMBL/GenBank/DDBJ whole genome shotgun (WGS) entry which is preliminary data.</text>
</comment>
<gene>
    <name evidence="2" type="ORF">TSAR_006693</name>
</gene>